<dbReference type="InterPro" id="IPR001173">
    <property type="entry name" value="Glyco_trans_2-like"/>
</dbReference>
<dbReference type="Pfam" id="PF00535">
    <property type="entry name" value="Glycos_transf_2"/>
    <property type="match status" value="1"/>
</dbReference>
<evidence type="ECO:0000313" key="3">
    <source>
        <dbReference type="EMBL" id="NCI48356.1"/>
    </source>
</evidence>
<protein>
    <submittedName>
        <fullName evidence="3">Glycosyltransferase</fullName>
    </submittedName>
</protein>
<keyword evidence="1" id="KW-0812">Transmembrane</keyword>
<dbReference type="InterPro" id="IPR029044">
    <property type="entry name" value="Nucleotide-diphossugar_trans"/>
</dbReference>
<dbReference type="CDD" id="cd04186">
    <property type="entry name" value="GT_2_like_c"/>
    <property type="match status" value="1"/>
</dbReference>
<organism evidence="3 4">
    <name type="scientific">Sediminibacterium roseum</name>
    <dbReference type="NCBI Taxonomy" id="1978412"/>
    <lineage>
        <taxon>Bacteria</taxon>
        <taxon>Pseudomonadati</taxon>
        <taxon>Bacteroidota</taxon>
        <taxon>Chitinophagia</taxon>
        <taxon>Chitinophagales</taxon>
        <taxon>Chitinophagaceae</taxon>
        <taxon>Sediminibacterium</taxon>
    </lineage>
</organism>
<accession>A0ABW9ZMR0</accession>
<proteinExistence type="predicted"/>
<feature type="transmembrane region" description="Helical" evidence="1">
    <location>
        <begin position="542"/>
        <end position="561"/>
    </location>
</feature>
<dbReference type="EMBL" id="JAACJS010000002">
    <property type="protein sequence ID" value="NCI48356.1"/>
    <property type="molecule type" value="Genomic_DNA"/>
</dbReference>
<feature type="transmembrane region" description="Helical" evidence="1">
    <location>
        <begin position="262"/>
        <end position="281"/>
    </location>
</feature>
<evidence type="ECO:0000256" key="1">
    <source>
        <dbReference type="SAM" id="Phobius"/>
    </source>
</evidence>
<keyword evidence="1" id="KW-0472">Membrane</keyword>
<dbReference type="Proteomes" id="UP000753802">
    <property type="component" value="Unassembled WGS sequence"/>
</dbReference>
<evidence type="ECO:0000313" key="4">
    <source>
        <dbReference type="Proteomes" id="UP000753802"/>
    </source>
</evidence>
<dbReference type="SUPFAM" id="SSF53448">
    <property type="entry name" value="Nucleotide-diphospho-sugar transferases"/>
    <property type="match status" value="1"/>
</dbReference>
<dbReference type="Gene3D" id="3.90.550.10">
    <property type="entry name" value="Spore Coat Polysaccharide Biosynthesis Protein SpsA, Chain A"/>
    <property type="match status" value="1"/>
</dbReference>
<dbReference type="RefSeq" id="WP_161816688.1">
    <property type="nucleotide sequence ID" value="NZ_JAACJS010000002.1"/>
</dbReference>
<feature type="transmembrane region" description="Helical" evidence="1">
    <location>
        <begin position="377"/>
        <end position="396"/>
    </location>
</feature>
<sequence>MQLSIVIINYNVRYFLEQCLSVLERAMAGIEAEVIVVDNGSSDGSVAYLAPLFPFVRFIESAENLGFARANNLALAQCSGELVLFLNPDTLIAEDTLQKCIGHFSENPSTGALGVRMIDGKGKFLPESKRSFPSPWVSFAKLSGLSAVFPRSGTFNRYALGYLDEHTDHPVDVLAGACMFVRKTLLTQLNGFDESYFLYGEDVDLSYRVKKAGYNNIYFSRTSIIHFKGESSRTQSLLRVKHFYHAMLVFVKKHYNAGAAKIFSVFLSMAIALRGLIAAVVKLVKPVLLPLVDGALVFISLQSMRFSWISKIRNGEDFNVPFVVWAMPLFSVLFVMMAALAGVYERRYKTSRMLAGTAFATICMLAVYSLLPENIRFSRGVILGGGCMAALLLLLFRQVLIASNSSLLIAEKEAGGQTVVVSSEEEYIEIKRLLLSTLHAEPLGRISIGKNDTGALCNIDELSSLEKSFAISRIIFCIGENSMRSIIAVSESVSKQNKRFLFHTAGTNSMIGSQTLAPGKEMIVPEIDFRIAHPYQKRMKRLLDVILASLFLLVFPLHFIVHPHPVLFLKHSLSVLQGSKTWVGYGHPSGSLPHLKPGILSPGEKTSNALLSQKADQLYAKNYDWWQDFLVVLRGYKRL</sequence>
<feature type="domain" description="Glycosyltransferase 2-like" evidence="2">
    <location>
        <begin position="4"/>
        <end position="136"/>
    </location>
</feature>
<feature type="transmembrane region" description="Helical" evidence="1">
    <location>
        <begin position="322"/>
        <end position="341"/>
    </location>
</feature>
<reference evidence="3 4" key="1">
    <citation type="submission" date="2020-01" db="EMBL/GenBank/DDBJ databases">
        <title>Genome analysis.</title>
        <authorList>
            <person name="Wu S."/>
            <person name="Wang G."/>
        </authorList>
    </citation>
    <scope>NUCLEOTIDE SEQUENCE [LARGE SCALE GENOMIC DNA]</scope>
    <source>
        <strain evidence="3 4">SYL130</strain>
    </source>
</reference>
<comment type="caution">
    <text evidence="3">The sequence shown here is derived from an EMBL/GenBank/DDBJ whole genome shotgun (WGS) entry which is preliminary data.</text>
</comment>
<keyword evidence="1" id="KW-1133">Transmembrane helix</keyword>
<dbReference type="PANTHER" id="PTHR43179">
    <property type="entry name" value="RHAMNOSYLTRANSFERASE WBBL"/>
    <property type="match status" value="1"/>
</dbReference>
<name>A0ABW9ZMR0_9BACT</name>
<gene>
    <name evidence="3" type="ORF">GWC95_00385</name>
</gene>
<feature type="transmembrane region" description="Helical" evidence="1">
    <location>
        <begin position="353"/>
        <end position="371"/>
    </location>
</feature>
<keyword evidence="4" id="KW-1185">Reference proteome</keyword>
<evidence type="ECO:0000259" key="2">
    <source>
        <dbReference type="Pfam" id="PF00535"/>
    </source>
</evidence>
<dbReference type="PANTHER" id="PTHR43179:SF7">
    <property type="entry name" value="RHAMNOSYLTRANSFERASE WBBL"/>
    <property type="match status" value="1"/>
</dbReference>